<feature type="compositionally biased region" description="Polar residues" evidence="1">
    <location>
        <begin position="1"/>
        <end position="14"/>
    </location>
</feature>
<evidence type="ECO:0000313" key="3">
    <source>
        <dbReference type="Proteomes" id="UP000198242"/>
    </source>
</evidence>
<protein>
    <submittedName>
        <fullName evidence="2">Uncharacterized protein</fullName>
    </submittedName>
</protein>
<keyword evidence="3" id="KW-1185">Reference proteome</keyword>
<feature type="region of interest" description="Disordered" evidence="1">
    <location>
        <begin position="1"/>
        <end position="63"/>
    </location>
</feature>
<reference evidence="3" key="1">
    <citation type="submission" date="2016-06" db="EMBL/GenBank/DDBJ databases">
        <authorList>
            <person name="Varghese N."/>
            <person name="Submissions Spin"/>
        </authorList>
    </citation>
    <scope>NUCLEOTIDE SEQUENCE [LARGE SCALE GENOMIC DNA]</scope>
    <source>
        <strain evidence="3">DSM 43909</strain>
    </source>
</reference>
<dbReference type="Proteomes" id="UP000198242">
    <property type="component" value="Chromosome I"/>
</dbReference>
<name>A0A1C4WII3_MICVI</name>
<organism evidence="2 3">
    <name type="scientific">Micromonospora viridifaciens</name>
    <dbReference type="NCBI Taxonomy" id="1881"/>
    <lineage>
        <taxon>Bacteria</taxon>
        <taxon>Bacillati</taxon>
        <taxon>Actinomycetota</taxon>
        <taxon>Actinomycetes</taxon>
        <taxon>Micromonosporales</taxon>
        <taxon>Micromonosporaceae</taxon>
        <taxon>Micromonospora</taxon>
    </lineage>
</organism>
<evidence type="ECO:0000313" key="2">
    <source>
        <dbReference type="EMBL" id="SCE96012.1"/>
    </source>
</evidence>
<dbReference type="AlphaFoldDB" id="A0A1C4WII3"/>
<proteinExistence type="predicted"/>
<feature type="compositionally biased region" description="Basic and acidic residues" evidence="1">
    <location>
        <begin position="19"/>
        <end position="41"/>
    </location>
</feature>
<evidence type="ECO:0000256" key="1">
    <source>
        <dbReference type="SAM" id="MobiDB-lite"/>
    </source>
</evidence>
<dbReference type="EMBL" id="LT607411">
    <property type="protein sequence ID" value="SCE96012.1"/>
    <property type="molecule type" value="Genomic_DNA"/>
</dbReference>
<gene>
    <name evidence="2" type="ORF">GA0074695_2473</name>
</gene>
<accession>A0A1C4WII3</accession>
<feature type="compositionally biased region" description="Basic residues" evidence="1">
    <location>
        <begin position="53"/>
        <end position="63"/>
    </location>
</feature>
<sequence>MTDSGADSSDSNCPTVGMDEEHNPAIEIDCHYVSPGRDHSVTRHQVTPDPPHRGRWRNLRGAR</sequence>